<evidence type="ECO:0000313" key="1">
    <source>
        <dbReference type="EMBL" id="TWJ16698.1"/>
    </source>
</evidence>
<dbReference type="Proteomes" id="UP000319449">
    <property type="component" value="Unassembled WGS sequence"/>
</dbReference>
<reference evidence="1 2" key="1">
    <citation type="submission" date="2019-07" db="EMBL/GenBank/DDBJ databases">
        <title>Genomic Encyclopedia of Archaeal and Bacterial Type Strains, Phase II (KMG-II): from individual species to whole genera.</title>
        <authorList>
            <person name="Goeker M."/>
        </authorList>
    </citation>
    <scope>NUCLEOTIDE SEQUENCE [LARGE SCALE GENOMIC DNA]</scope>
    <source>
        <strain evidence="1 2">ATCC BAA-1139</strain>
    </source>
</reference>
<keyword evidence="2" id="KW-1185">Reference proteome</keyword>
<comment type="caution">
    <text evidence="1">The sequence shown here is derived from an EMBL/GenBank/DDBJ whole genome shotgun (WGS) entry which is preliminary data.</text>
</comment>
<gene>
    <name evidence="1" type="ORF">JN12_03270</name>
</gene>
<dbReference type="OrthoDB" id="161687at2"/>
<protein>
    <submittedName>
        <fullName evidence="1">Uncharacterized protein</fullName>
    </submittedName>
</protein>
<proteinExistence type="predicted"/>
<dbReference type="EMBL" id="VLLN01000025">
    <property type="protein sequence ID" value="TWJ16698.1"/>
    <property type="molecule type" value="Genomic_DNA"/>
</dbReference>
<accession>A0A562VFR7</accession>
<dbReference type="AlphaFoldDB" id="A0A562VFR7"/>
<dbReference type="RefSeq" id="WP_145024719.1">
    <property type="nucleotide sequence ID" value="NZ_VLLN01000025.1"/>
</dbReference>
<evidence type="ECO:0000313" key="2">
    <source>
        <dbReference type="Proteomes" id="UP000319449"/>
    </source>
</evidence>
<sequence length="97" mass="10835">MIRLQIQSDTQENALDLIRSAISAEAARLELGLKTTERHIRAFEERYHTTSAAFLGNMAAEDLEGGDAEYVAWAGELNLRQRISVQLETLKAIQYAA</sequence>
<organism evidence="1 2">
    <name type="scientific">Geobacter argillaceus</name>
    <dbReference type="NCBI Taxonomy" id="345631"/>
    <lineage>
        <taxon>Bacteria</taxon>
        <taxon>Pseudomonadati</taxon>
        <taxon>Thermodesulfobacteriota</taxon>
        <taxon>Desulfuromonadia</taxon>
        <taxon>Geobacterales</taxon>
        <taxon>Geobacteraceae</taxon>
        <taxon>Geobacter</taxon>
    </lineage>
</organism>
<name>A0A562VFR7_9BACT</name>